<proteinExistence type="inferred from homology"/>
<dbReference type="PANTHER" id="PTHR18964">
    <property type="entry name" value="ROK (REPRESSOR, ORF, KINASE) FAMILY"/>
    <property type="match status" value="1"/>
</dbReference>
<keyword evidence="3" id="KW-1185">Reference proteome</keyword>
<dbReference type="Pfam" id="PF00480">
    <property type="entry name" value="ROK"/>
    <property type="match status" value="1"/>
</dbReference>
<reference evidence="3" key="1">
    <citation type="journal article" date="2019" name="Int. J. Syst. Evol. Microbiol.">
        <title>The Global Catalogue of Microorganisms (GCM) 10K type strain sequencing project: providing services to taxonomists for standard genome sequencing and annotation.</title>
        <authorList>
            <consortium name="The Broad Institute Genomics Platform"/>
            <consortium name="The Broad Institute Genome Sequencing Center for Infectious Disease"/>
            <person name="Wu L."/>
            <person name="Ma J."/>
        </authorList>
    </citation>
    <scope>NUCLEOTIDE SEQUENCE [LARGE SCALE GENOMIC DNA]</scope>
    <source>
        <strain evidence="3">CCM 8927</strain>
    </source>
</reference>
<comment type="similarity">
    <text evidence="1">Belongs to the ROK (NagC/XylR) family.</text>
</comment>
<accession>A0ABW1RM76</accession>
<dbReference type="InterPro" id="IPR000600">
    <property type="entry name" value="ROK"/>
</dbReference>
<dbReference type="PANTHER" id="PTHR18964:SF149">
    <property type="entry name" value="BIFUNCTIONAL UDP-N-ACETYLGLUCOSAMINE 2-EPIMERASE_N-ACETYLMANNOSAMINE KINASE"/>
    <property type="match status" value="1"/>
</dbReference>
<dbReference type="SUPFAM" id="SSF53067">
    <property type="entry name" value="Actin-like ATPase domain"/>
    <property type="match status" value="1"/>
</dbReference>
<dbReference type="InterPro" id="IPR043129">
    <property type="entry name" value="ATPase_NBD"/>
</dbReference>
<dbReference type="Proteomes" id="UP001596288">
    <property type="component" value="Unassembled WGS sequence"/>
</dbReference>
<dbReference type="RefSeq" id="WP_137612223.1">
    <property type="nucleotide sequence ID" value="NZ_BJDF01000020.1"/>
</dbReference>
<dbReference type="EMBL" id="JBHSSF010000024">
    <property type="protein sequence ID" value="MFC6177160.1"/>
    <property type="molecule type" value="Genomic_DNA"/>
</dbReference>
<evidence type="ECO:0000313" key="3">
    <source>
        <dbReference type="Proteomes" id="UP001596288"/>
    </source>
</evidence>
<evidence type="ECO:0000256" key="1">
    <source>
        <dbReference type="ARBA" id="ARBA00006479"/>
    </source>
</evidence>
<sequence length="312" mass="34149">MQENTILTVDVGGTKILIGEVSPSGDVLTKIKCPSDISTQENAMKQIYQVIDEYLENHQIGNIIAIGIDMVGRVNNLDGIWYEIDPENAQVINVSKLIKERYRLPCFIINDLAAATVAEKELGIGTETKNFIYLSIGTGIAGRIVFNGQIILGKDYDAGEFCHMVVDSGSDVQCICGRYSCVEPLASGLGMSNRAHELKNKYQSILDIQTGKRVNGKELFDAYDSNDPLALAVVSQSLKATANMVMNLTKAVNPRAIRFGGGVLTGGWYIKHLQRYLDPTTMRFVKYGVKNSDLDANLIALQGCALHAAQRL</sequence>
<dbReference type="Gene3D" id="3.30.420.40">
    <property type="match status" value="2"/>
</dbReference>
<gene>
    <name evidence="2" type="ORF">ACFQAV_09925</name>
</gene>
<comment type="caution">
    <text evidence="2">The sequence shown here is derived from an EMBL/GenBank/DDBJ whole genome shotgun (WGS) entry which is preliminary data.</text>
</comment>
<organism evidence="2 3">
    <name type="scientific">Companilactobacillus huachuanensis</name>
    <dbReference type="NCBI Taxonomy" id="2559914"/>
    <lineage>
        <taxon>Bacteria</taxon>
        <taxon>Bacillati</taxon>
        <taxon>Bacillota</taxon>
        <taxon>Bacilli</taxon>
        <taxon>Lactobacillales</taxon>
        <taxon>Lactobacillaceae</taxon>
        <taxon>Companilactobacillus</taxon>
    </lineage>
</organism>
<name>A0ABW1RM76_9LACO</name>
<evidence type="ECO:0000313" key="2">
    <source>
        <dbReference type="EMBL" id="MFC6177160.1"/>
    </source>
</evidence>
<protein>
    <submittedName>
        <fullName evidence="2">ROK family protein</fullName>
    </submittedName>
</protein>